<gene>
    <name evidence="2" type="ORF">GH811_14690</name>
</gene>
<keyword evidence="1" id="KW-0472">Membrane</keyword>
<feature type="transmembrane region" description="Helical" evidence="1">
    <location>
        <begin position="327"/>
        <end position="345"/>
    </location>
</feature>
<feature type="transmembrane region" description="Helical" evidence="1">
    <location>
        <begin position="175"/>
        <end position="198"/>
    </location>
</feature>
<proteinExistence type="predicted"/>
<evidence type="ECO:0000313" key="2">
    <source>
        <dbReference type="EMBL" id="MBC3900860.1"/>
    </source>
</evidence>
<dbReference type="InterPro" id="IPR025291">
    <property type="entry name" value="DUF4153"/>
</dbReference>
<comment type="caution">
    <text evidence="2">The sequence shown here is derived from an EMBL/GenBank/DDBJ whole genome shotgun (WGS) entry which is preliminary data.</text>
</comment>
<feature type="transmembrane region" description="Helical" evidence="1">
    <location>
        <begin position="78"/>
        <end position="98"/>
    </location>
</feature>
<protein>
    <submittedName>
        <fullName evidence="2">DUF4153 domain-containing protein</fullName>
    </submittedName>
</protein>
<feature type="transmembrane region" description="Helical" evidence="1">
    <location>
        <begin position="297"/>
        <end position="315"/>
    </location>
</feature>
<keyword evidence="1" id="KW-0812">Transmembrane</keyword>
<dbReference type="RefSeq" id="WP_186894994.1">
    <property type="nucleotide sequence ID" value="NZ_WJBE01000017.1"/>
</dbReference>
<feature type="transmembrane region" description="Helical" evidence="1">
    <location>
        <begin position="21"/>
        <end position="39"/>
    </location>
</feature>
<feature type="transmembrane region" description="Helical" evidence="1">
    <location>
        <begin position="142"/>
        <end position="163"/>
    </location>
</feature>
<dbReference type="Proteomes" id="UP000622405">
    <property type="component" value="Unassembled WGS sequence"/>
</dbReference>
<keyword evidence="1" id="KW-1133">Transmembrane helix</keyword>
<evidence type="ECO:0000313" key="3">
    <source>
        <dbReference type="Proteomes" id="UP000622405"/>
    </source>
</evidence>
<sequence length="600" mass="67977">MKFIDKIKEKLSNLVEALSRYPLTVAFLVAAAVINAIAIHQDVDYTSYLLTFVVGAFLGVTLQAAWERFFDKSSFRMATMGLCLVLTLGYFMIVGQYTSTSMETWIRTSVALFALLIAYIWVPVIKSEISFNQSFMAAFKALFNALLFSGVLFIGVTLIISAIDLLLFRVSDKSYLHTLNLVGMLFAPIYFLSLIPIYPGSSDHNRSPVQLEHNREKVRRSCQCPKFLEVLISYIIIPLLSVYTVILIIYLGRNITGNFWTDNRLEPMLVGFAVAVILIYILASSLENKVADWYRKIFPKILVPIVLFQIIASVLRIQETGITHGRYYVIIFGIFAAISGTLMCFMPVRKNGIIAALLIGLAMFSIIPPVDAFTISRANQFARLSDTLVKNNMIQDNIISPNASLSEADKKIISDTVNYLTMMEYTNEISFLGENFDLYEDFYNTFGFYRFEENPYQQDSIYLNLNQQSPIDITDYQTFVVANFYMQDEKMEPLICNFDVNGKNYTLTREKNGEAGALVLTEATGQELMRINMKAVFDHFDTSRGGNYQISKDFMNADEATVSLENDKALISLVAMFLAIEKSESETIYNGDFYVLIQIK</sequence>
<dbReference type="Pfam" id="PF13687">
    <property type="entry name" value="DUF4153"/>
    <property type="match status" value="1"/>
</dbReference>
<keyword evidence="3" id="KW-1185">Reference proteome</keyword>
<feature type="transmembrane region" description="Helical" evidence="1">
    <location>
        <begin position="227"/>
        <end position="252"/>
    </location>
</feature>
<feature type="transmembrane region" description="Helical" evidence="1">
    <location>
        <begin position="45"/>
        <end position="66"/>
    </location>
</feature>
<feature type="transmembrane region" description="Helical" evidence="1">
    <location>
        <begin position="267"/>
        <end position="285"/>
    </location>
</feature>
<dbReference type="EMBL" id="WJBE01000017">
    <property type="protein sequence ID" value="MBC3900860.1"/>
    <property type="molecule type" value="Genomic_DNA"/>
</dbReference>
<organism evidence="2 3">
    <name type="scientific">Acetobacterium malicum</name>
    <dbReference type="NCBI Taxonomy" id="52692"/>
    <lineage>
        <taxon>Bacteria</taxon>
        <taxon>Bacillati</taxon>
        <taxon>Bacillota</taxon>
        <taxon>Clostridia</taxon>
        <taxon>Eubacteriales</taxon>
        <taxon>Eubacteriaceae</taxon>
        <taxon>Acetobacterium</taxon>
    </lineage>
</organism>
<evidence type="ECO:0000256" key="1">
    <source>
        <dbReference type="SAM" id="Phobius"/>
    </source>
</evidence>
<reference evidence="2 3" key="1">
    <citation type="journal article" date="2020" name="mSystems">
        <title>Defining Genomic and Predicted Metabolic Features of the Acetobacterium Genus.</title>
        <authorList>
            <person name="Ross D.E."/>
            <person name="Marshall C.W."/>
            <person name="Gulliver D."/>
            <person name="May H.D."/>
            <person name="Norman R.S."/>
        </authorList>
    </citation>
    <scope>NUCLEOTIDE SEQUENCE [LARGE SCALE GENOMIC DNA]</scope>
    <source>
        <strain evidence="2 3">DSM 4132</strain>
    </source>
</reference>
<accession>A0ABR6Z014</accession>
<feature type="transmembrane region" description="Helical" evidence="1">
    <location>
        <begin position="104"/>
        <end position="122"/>
    </location>
</feature>
<feature type="transmembrane region" description="Helical" evidence="1">
    <location>
        <begin position="352"/>
        <end position="370"/>
    </location>
</feature>
<name>A0ABR6Z014_9FIRM</name>